<gene>
    <name evidence="2" type="ORF">CTEN210_13774</name>
</gene>
<reference evidence="2 3" key="1">
    <citation type="journal article" date="2021" name="Sci. Rep.">
        <title>The genome of the diatom Chaetoceros tenuissimus carries an ancient integrated fragment of an extant virus.</title>
        <authorList>
            <person name="Hongo Y."/>
            <person name="Kimura K."/>
            <person name="Takaki Y."/>
            <person name="Yoshida Y."/>
            <person name="Baba S."/>
            <person name="Kobayashi G."/>
            <person name="Nagasaki K."/>
            <person name="Hano T."/>
            <person name="Tomaru Y."/>
        </authorList>
    </citation>
    <scope>NUCLEOTIDE SEQUENCE [LARGE SCALE GENOMIC DNA]</scope>
    <source>
        <strain evidence="2 3">NIES-3715</strain>
    </source>
</reference>
<feature type="compositionally biased region" description="Acidic residues" evidence="1">
    <location>
        <begin position="77"/>
        <end position="86"/>
    </location>
</feature>
<feature type="compositionally biased region" description="Basic residues" evidence="1">
    <location>
        <begin position="1"/>
        <end position="13"/>
    </location>
</feature>
<feature type="region of interest" description="Disordered" evidence="1">
    <location>
        <begin position="1"/>
        <end position="86"/>
    </location>
</feature>
<dbReference type="AlphaFoldDB" id="A0AAD3D3X5"/>
<organism evidence="2 3">
    <name type="scientific">Chaetoceros tenuissimus</name>
    <dbReference type="NCBI Taxonomy" id="426638"/>
    <lineage>
        <taxon>Eukaryota</taxon>
        <taxon>Sar</taxon>
        <taxon>Stramenopiles</taxon>
        <taxon>Ochrophyta</taxon>
        <taxon>Bacillariophyta</taxon>
        <taxon>Coscinodiscophyceae</taxon>
        <taxon>Chaetocerotophycidae</taxon>
        <taxon>Chaetocerotales</taxon>
        <taxon>Chaetocerotaceae</taxon>
        <taxon>Chaetoceros</taxon>
    </lineage>
</organism>
<comment type="caution">
    <text evidence="2">The sequence shown here is derived from an EMBL/GenBank/DDBJ whole genome shotgun (WGS) entry which is preliminary data.</text>
</comment>
<name>A0AAD3D3X5_9STRA</name>
<evidence type="ECO:0000313" key="3">
    <source>
        <dbReference type="Proteomes" id="UP001054902"/>
    </source>
</evidence>
<keyword evidence="3" id="KW-1185">Reference proteome</keyword>
<dbReference type="Proteomes" id="UP001054902">
    <property type="component" value="Unassembled WGS sequence"/>
</dbReference>
<evidence type="ECO:0000256" key="1">
    <source>
        <dbReference type="SAM" id="MobiDB-lite"/>
    </source>
</evidence>
<evidence type="ECO:0000313" key="2">
    <source>
        <dbReference type="EMBL" id="GFH57298.1"/>
    </source>
</evidence>
<sequence length="258" mass="29564">MGKNSRRRNRPRKASMALRSLDTNSLDNKRQKQSRGKAILDDNVQEQNNETSAIAWTNDKDANDAPTAEHSASTAEEAVEEDKEAVEEDKEVAFDSKYQSKHPPKVVRFEMLKDYRHKPEYLDRNLLLEIIELGKQAFEILLRDGKAVSMEEFRKIYKISQTAQEAYSTGDSRIKIPRIPREDNEMNENYSKVGIYVIVFIDEKGNIYVIKAGVNGDGMREGDYDLKSGQFRYVEIVSFHAASDKAEAELGQVYKKFL</sequence>
<accession>A0AAD3D3X5</accession>
<proteinExistence type="predicted"/>
<dbReference type="EMBL" id="BLLK01000058">
    <property type="protein sequence ID" value="GFH57298.1"/>
    <property type="molecule type" value="Genomic_DNA"/>
</dbReference>
<feature type="compositionally biased region" description="Polar residues" evidence="1">
    <location>
        <begin position="45"/>
        <end position="55"/>
    </location>
</feature>
<feature type="compositionally biased region" description="Low complexity" evidence="1">
    <location>
        <begin position="65"/>
        <end position="76"/>
    </location>
</feature>
<protein>
    <submittedName>
        <fullName evidence="2">Uncharacterized protein</fullName>
    </submittedName>
</protein>